<accession>A0A926D458</accession>
<dbReference type="InterPro" id="IPR018755">
    <property type="entry name" value="Phage_Mu_Gp48"/>
</dbReference>
<proteinExistence type="predicted"/>
<dbReference type="RefSeq" id="WP_249314552.1">
    <property type="nucleotide sequence ID" value="NZ_JACRSR010000001.1"/>
</dbReference>
<comment type="caution">
    <text evidence="1">The sequence shown here is derived from an EMBL/GenBank/DDBJ whole genome shotgun (WGS) entry which is preliminary data.</text>
</comment>
<protein>
    <submittedName>
        <fullName evidence="1">DUF2313 domain-containing protein</fullName>
    </submittedName>
</protein>
<dbReference type="Pfam" id="PF10076">
    <property type="entry name" value="Phage_Mu_Gp48"/>
    <property type="match status" value="1"/>
</dbReference>
<sequence>MFEPRTVMEHWPEMFRELTEFQALADALDPEFSALGAAIDDFLAAQFIETAPEWAVRRREEMLELLPSTDMDYRKKRLSTCWGAPPPYNLASITAVLERLVGAGKVNMSLLNRTLTLELGPQNPGEMSQAIATVREMVPANVLVRVMPTAVTRITPHFTITLTQTLPMALGRWALGEYAFTGKRETKEVEYI</sequence>
<organism evidence="1 2">
    <name type="scientific">Gehongia tenuis</name>
    <dbReference type="NCBI Taxonomy" id="2763655"/>
    <lineage>
        <taxon>Bacteria</taxon>
        <taxon>Bacillati</taxon>
        <taxon>Bacillota</taxon>
        <taxon>Clostridia</taxon>
        <taxon>Christensenellales</taxon>
        <taxon>Christensenellaceae</taxon>
        <taxon>Gehongia</taxon>
    </lineage>
</organism>
<keyword evidence="2" id="KW-1185">Reference proteome</keyword>
<evidence type="ECO:0000313" key="2">
    <source>
        <dbReference type="Proteomes" id="UP000623172"/>
    </source>
</evidence>
<gene>
    <name evidence="1" type="ORF">H8696_01790</name>
</gene>
<evidence type="ECO:0000313" key="1">
    <source>
        <dbReference type="EMBL" id="MBC8530579.1"/>
    </source>
</evidence>
<dbReference type="Proteomes" id="UP000623172">
    <property type="component" value="Unassembled WGS sequence"/>
</dbReference>
<dbReference type="AlphaFoldDB" id="A0A926D458"/>
<name>A0A926D458_9FIRM</name>
<dbReference type="EMBL" id="JACRSR010000001">
    <property type="protein sequence ID" value="MBC8530579.1"/>
    <property type="molecule type" value="Genomic_DNA"/>
</dbReference>
<reference evidence="1" key="1">
    <citation type="submission" date="2020-08" db="EMBL/GenBank/DDBJ databases">
        <title>Genome public.</title>
        <authorList>
            <person name="Liu C."/>
            <person name="Sun Q."/>
        </authorList>
    </citation>
    <scope>NUCLEOTIDE SEQUENCE</scope>
    <source>
        <strain evidence="1">NSJ-53</strain>
    </source>
</reference>